<name>A0AAV0T0G9_9STRA</name>
<dbReference type="EMBL" id="CANTFM010000118">
    <property type="protein sequence ID" value="CAI5712118.1"/>
    <property type="molecule type" value="Genomic_DNA"/>
</dbReference>
<accession>A0AAV0T0G9</accession>
<keyword evidence="2" id="KW-1185">Reference proteome</keyword>
<organism evidence="1 2">
    <name type="scientific">Peronospora destructor</name>
    <dbReference type="NCBI Taxonomy" id="86335"/>
    <lineage>
        <taxon>Eukaryota</taxon>
        <taxon>Sar</taxon>
        <taxon>Stramenopiles</taxon>
        <taxon>Oomycota</taxon>
        <taxon>Peronosporomycetes</taxon>
        <taxon>Peronosporales</taxon>
        <taxon>Peronosporaceae</taxon>
        <taxon>Peronospora</taxon>
    </lineage>
</organism>
<dbReference type="Proteomes" id="UP001162029">
    <property type="component" value="Unassembled WGS sequence"/>
</dbReference>
<gene>
    <name evidence="1" type="ORF">PDE001_LOCUS737</name>
</gene>
<evidence type="ECO:0000313" key="2">
    <source>
        <dbReference type="Proteomes" id="UP001162029"/>
    </source>
</evidence>
<reference evidence="1" key="1">
    <citation type="submission" date="2022-12" db="EMBL/GenBank/DDBJ databases">
        <authorList>
            <person name="Webb A."/>
        </authorList>
    </citation>
    <scope>NUCLEOTIDE SEQUENCE</scope>
    <source>
        <strain evidence="1">Pd1</strain>
    </source>
</reference>
<protein>
    <submittedName>
        <fullName evidence="1">Uncharacterized protein</fullName>
    </submittedName>
</protein>
<dbReference type="AlphaFoldDB" id="A0AAV0T0G9"/>
<sequence length="137" mass="15367">MGRNNEETCVTYTLVTTPATNDAPAETATLQIKKFCGGKFATQTAVTTGHSAEQFFTVVGLLSVRPNFSEDLDSELWHMTKKKDETALKLSQSLRYSVRMFAELPEDAEVIPEVQQCRFFKRAMPRDWQDKLAASGI</sequence>
<proteinExistence type="predicted"/>
<comment type="caution">
    <text evidence="1">The sequence shown here is derived from an EMBL/GenBank/DDBJ whole genome shotgun (WGS) entry which is preliminary data.</text>
</comment>
<evidence type="ECO:0000313" key="1">
    <source>
        <dbReference type="EMBL" id="CAI5712118.1"/>
    </source>
</evidence>